<gene>
    <name evidence="11" type="ORF">CBP12_03650</name>
</gene>
<dbReference type="Pfam" id="PF01063">
    <property type="entry name" value="Aminotran_4"/>
    <property type="match status" value="1"/>
</dbReference>
<dbReference type="GO" id="GO:0008696">
    <property type="term" value="F:4-amino-4-deoxychorismate lyase activity"/>
    <property type="evidence" value="ECO:0007669"/>
    <property type="project" value="UniProtKB-UniRule"/>
</dbReference>
<proteinExistence type="inferred from homology"/>
<name>A0A1Y0D0I3_9GAMM</name>
<dbReference type="InterPro" id="IPR043132">
    <property type="entry name" value="BCAT-like_C"/>
</dbReference>
<dbReference type="EC" id="4.1.3.38" evidence="8 10"/>
<dbReference type="GO" id="GO:0005829">
    <property type="term" value="C:cytosol"/>
    <property type="evidence" value="ECO:0007669"/>
    <property type="project" value="TreeGrafter"/>
</dbReference>
<dbReference type="KEGG" id="ocm:CBP12_03650"/>
<dbReference type="InterPro" id="IPR050571">
    <property type="entry name" value="Class-IV_PLP-Dep_Aminotrnsfr"/>
</dbReference>
<dbReference type="InterPro" id="IPR036038">
    <property type="entry name" value="Aminotransferase-like"/>
</dbReference>
<keyword evidence="6 11" id="KW-0456">Lyase</keyword>
<comment type="pathway">
    <text evidence="7">Cofactor biosynthesis; tetrahydrofolate biosynthesis; 4-aminobenzoate from chorismate: step 2/2.</text>
</comment>
<sequence length="282" mass="31619">MQAIPTDTCALSRGWQLGDGHFTTLHAPYGRIRHWPYHRARLSHACERLHMPMPNWQEVKSQLLAHLDATADQVVRITLVRGRGGRGYSIQGCERTQVVITVSSFPAHYYQWRQQGIEIGVCQGRLGCSPLLAGLKTINRLEQVLLKTELERHGWSEALVCDSQGRVQEAVTANVFWRTGEHIFTPVLSELGVWGTMRAWSQDYLGARLTFTQAPLSEVFGADEVWLSNALLGIVAIKAIIGPPNTDTAVLNNPLLPVNRVDFNNQNSQITKELQQAYEKTN</sequence>
<keyword evidence="5" id="KW-0289">Folate biosynthesis</keyword>
<organism evidence="11 12">
    <name type="scientific">Oceanisphaera avium</name>
    <dbReference type="NCBI Taxonomy" id="1903694"/>
    <lineage>
        <taxon>Bacteria</taxon>
        <taxon>Pseudomonadati</taxon>
        <taxon>Pseudomonadota</taxon>
        <taxon>Gammaproteobacteria</taxon>
        <taxon>Aeromonadales</taxon>
        <taxon>Aeromonadaceae</taxon>
        <taxon>Oceanisphaera</taxon>
    </lineage>
</organism>
<dbReference type="PANTHER" id="PTHR42743">
    <property type="entry name" value="AMINO-ACID AMINOTRANSFERASE"/>
    <property type="match status" value="1"/>
</dbReference>
<evidence type="ECO:0000256" key="9">
    <source>
        <dbReference type="ARBA" id="ARBA00049529"/>
    </source>
</evidence>
<dbReference type="PANTHER" id="PTHR42743:SF2">
    <property type="entry name" value="AMINODEOXYCHORISMATE LYASE"/>
    <property type="match status" value="1"/>
</dbReference>
<accession>A0A1Y0D0I3</accession>
<evidence type="ECO:0000256" key="5">
    <source>
        <dbReference type="ARBA" id="ARBA00022909"/>
    </source>
</evidence>
<dbReference type="OrthoDB" id="9805628at2"/>
<dbReference type="GO" id="GO:0008153">
    <property type="term" value="P:4-aminobenzoate biosynthetic process"/>
    <property type="evidence" value="ECO:0007669"/>
    <property type="project" value="UniProtKB-UniRule"/>
</dbReference>
<dbReference type="SUPFAM" id="SSF56752">
    <property type="entry name" value="D-aminoacid aminotransferase-like PLP-dependent enzymes"/>
    <property type="match status" value="1"/>
</dbReference>
<dbReference type="EMBL" id="CP021376">
    <property type="protein sequence ID" value="ART81089.1"/>
    <property type="molecule type" value="Genomic_DNA"/>
</dbReference>
<evidence type="ECO:0000256" key="6">
    <source>
        <dbReference type="ARBA" id="ARBA00023239"/>
    </source>
</evidence>
<comment type="similarity">
    <text evidence="2">Belongs to the class-IV pyridoxal-phosphate-dependent aminotransferase family.</text>
</comment>
<dbReference type="Gene3D" id="3.20.10.10">
    <property type="entry name" value="D-amino Acid Aminotransferase, subunit A, domain 2"/>
    <property type="match status" value="1"/>
</dbReference>
<keyword evidence="4" id="KW-0663">Pyridoxal phosphate</keyword>
<dbReference type="AlphaFoldDB" id="A0A1Y0D0I3"/>
<reference evidence="12" key="1">
    <citation type="submission" date="2017-05" db="EMBL/GenBank/DDBJ databases">
        <authorList>
            <person name="Sung H."/>
        </authorList>
    </citation>
    <scope>NUCLEOTIDE SEQUENCE [LARGE SCALE GENOMIC DNA]</scope>
    <source>
        <strain evidence="12">AMac2203</strain>
    </source>
</reference>
<evidence type="ECO:0000256" key="10">
    <source>
        <dbReference type="NCBIfam" id="TIGR03461"/>
    </source>
</evidence>
<evidence type="ECO:0000256" key="8">
    <source>
        <dbReference type="ARBA" id="ARBA00035676"/>
    </source>
</evidence>
<evidence type="ECO:0000256" key="3">
    <source>
        <dbReference type="ARBA" id="ARBA00011738"/>
    </source>
</evidence>
<evidence type="ECO:0000256" key="2">
    <source>
        <dbReference type="ARBA" id="ARBA00009320"/>
    </source>
</evidence>
<dbReference type="GO" id="GO:0046656">
    <property type="term" value="P:folic acid biosynthetic process"/>
    <property type="evidence" value="ECO:0007669"/>
    <property type="project" value="UniProtKB-KW"/>
</dbReference>
<evidence type="ECO:0000313" key="12">
    <source>
        <dbReference type="Proteomes" id="UP000243793"/>
    </source>
</evidence>
<dbReference type="Proteomes" id="UP000243793">
    <property type="component" value="Chromosome"/>
</dbReference>
<dbReference type="InterPro" id="IPR043131">
    <property type="entry name" value="BCAT-like_N"/>
</dbReference>
<protein>
    <recommendedName>
        <fullName evidence="8 10">Aminodeoxychorismate lyase</fullName>
        <ecNumber evidence="8 10">4.1.3.38</ecNumber>
    </recommendedName>
</protein>
<comment type="subunit">
    <text evidence="3">Homodimer.</text>
</comment>
<dbReference type="Gene3D" id="3.30.470.10">
    <property type="match status" value="1"/>
</dbReference>
<evidence type="ECO:0000256" key="4">
    <source>
        <dbReference type="ARBA" id="ARBA00022898"/>
    </source>
</evidence>
<dbReference type="RefSeq" id="WP_086965349.1">
    <property type="nucleotide sequence ID" value="NZ_CP021376.1"/>
</dbReference>
<keyword evidence="12" id="KW-1185">Reference proteome</keyword>
<comment type="cofactor">
    <cofactor evidence="1">
        <name>pyridoxal 5'-phosphate</name>
        <dbReference type="ChEBI" id="CHEBI:597326"/>
    </cofactor>
</comment>
<dbReference type="GO" id="GO:0030170">
    <property type="term" value="F:pyridoxal phosphate binding"/>
    <property type="evidence" value="ECO:0007669"/>
    <property type="project" value="InterPro"/>
</dbReference>
<evidence type="ECO:0000313" key="11">
    <source>
        <dbReference type="EMBL" id="ART81089.1"/>
    </source>
</evidence>
<dbReference type="InterPro" id="IPR001544">
    <property type="entry name" value="Aminotrans_IV"/>
</dbReference>
<evidence type="ECO:0000256" key="7">
    <source>
        <dbReference type="ARBA" id="ARBA00035633"/>
    </source>
</evidence>
<evidence type="ECO:0000256" key="1">
    <source>
        <dbReference type="ARBA" id="ARBA00001933"/>
    </source>
</evidence>
<comment type="catalytic activity">
    <reaction evidence="9">
        <text>4-amino-4-deoxychorismate = 4-aminobenzoate + pyruvate + H(+)</text>
        <dbReference type="Rhea" id="RHEA:16201"/>
        <dbReference type="ChEBI" id="CHEBI:15361"/>
        <dbReference type="ChEBI" id="CHEBI:15378"/>
        <dbReference type="ChEBI" id="CHEBI:17836"/>
        <dbReference type="ChEBI" id="CHEBI:58406"/>
        <dbReference type="EC" id="4.1.3.38"/>
    </reaction>
</comment>
<dbReference type="InterPro" id="IPR017824">
    <property type="entry name" value="Aminodeoxychorismate_lyase_IV"/>
</dbReference>
<dbReference type="NCBIfam" id="TIGR03461">
    <property type="entry name" value="pabC_Proteo"/>
    <property type="match status" value="1"/>
</dbReference>